<name>A0A815TXX1_ADIRI</name>
<feature type="compositionally biased region" description="Polar residues" evidence="1">
    <location>
        <begin position="35"/>
        <end position="49"/>
    </location>
</feature>
<dbReference type="Proteomes" id="UP000663852">
    <property type="component" value="Unassembled WGS sequence"/>
</dbReference>
<proteinExistence type="predicted"/>
<feature type="transmembrane region" description="Helical" evidence="2">
    <location>
        <begin position="6"/>
        <end position="27"/>
    </location>
</feature>
<keyword evidence="2" id="KW-1133">Transmembrane helix</keyword>
<gene>
    <name evidence="4" type="ORF">EDS130_LOCUS43468</name>
    <name evidence="3" type="ORF">XAT740_LOCUS19265</name>
</gene>
<evidence type="ECO:0000313" key="4">
    <source>
        <dbReference type="EMBL" id="CAF1514503.1"/>
    </source>
</evidence>
<sequence>MNPCFKLSIVLMIITLVVVVITLPAVLSTRKKTSRSQPIDSSSSTVRPITTTNHSNNTRSISTTTVTTNATTELMTSYQVDGLDTTITRQMSSHYSSVMTKNSNRFCSKYPCYDNFYYYEAVQFDVSTTAHYKFEFKSEASICFYLYRDSFHPAYRYNHLVTTDGCTGFSDLRKVKIMLYTMINYILIIPVLYSQDPEKISIDATGPNLIKFTALQIPSKV</sequence>
<evidence type="ECO:0000256" key="2">
    <source>
        <dbReference type="SAM" id="Phobius"/>
    </source>
</evidence>
<reference evidence="4" key="1">
    <citation type="submission" date="2021-02" db="EMBL/GenBank/DDBJ databases">
        <authorList>
            <person name="Nowell W R."/>
        </authorList>
    </citation>
    <scope>NUCLEOTIDE SEQUENCE</scope>
</reference>
<dbReference type="Proteomes" id="UP000663828">
    <property type="component" value="Unassembled WGS sequence"/>
</dbReference>
<evidence type="ECO:0000313" key="6">
    <source>
        <dbReference type="Proteomes" id="UP000663852"/>
    </source>
</evidence>
<keyword evidence="2" id="KW-0812">Transmembrane</keyword>
<comment type="caution">
    <text evidence="4">The sequence shown here is derived from an EMBL/GenBank/DDBJ whole genome shotgun (WGS) entry which is preliminary data.</text>
</comment>
<feature type="compositionally biased region" description="Low complexity" evidence="1">
    <location>
        <begin position="50"/>
        <end position="61"/>
    </location>
</feature>
<protein>
    <submittedName>
        <fullName evidence="4">Uncharacterized protein</fullName>
    </submittedName>
</protein>
<evidence type="ECO:0000313" key="3">
    <source>
        <dbReference type="EMBL" id="CAF1118813.1"/>
    </source>
</evidence>
<accession>A0A815TXX1</accession>
<dbReference type="AlphaFoldDB" id="A0A815TXX1"/>
<organism evidence="4 6">
    <name type="scientific">Adineta ricciae</name>
    <name type="common">Rotifer</name>
    <dbReference type="NCBI Taxonomy" id="249248"/>
    <lineage>
        <taxon>Eukaryota</taxon>
        <taxon>Metazoa</taxon>
        <taxon>Spiralia</taxon>
        <taxon>Gnathifera</taxon>
        <taxon>Rotifera</taxon>
        <taxon>Eurotatoria</taxon>
        <taxon>Bdelloidea</taxon>
        <taxon>Adinetida</taxon>
        <taxon>Adinetidae</taxon>
        <taxon>Adineta</taxon>
    </lineage>
</organism>
<keyword evidence="5" id="KW-1185">Reference proteome</keyword>
<evidence type="ECO:0000313" key="5">
    <source>
        <dbReference type="Proteomes" id="UP000663828"/>
    </source>
</evidence>
<evidence type="ECO:0000256" key="1">
    <source>
        <dbReference type="SAM" id="MobiDB-lite"/>
    </source>
</evidence>
<dbReference type="EMBL" id="CAJNOR010001309">
    <property type="protein sequence ID" value="CAF1118813.1"/>
    <property type="molecule type" value="Genomic_DNA"/>
</dbReference>
<dbReference type="EMBL" id="CAJNOJ010000720">
    <property type="protein sequence ID" value="CAF1514503.1"/>
    <property type="molecule type" value="Genomic_DNA"/>
</dbReference>
<keyword evidence="2" id="KW-0472">Membrane</keyword>
<dbReference type="OrthoDB" id="10639642at2759"/>
<feature type="region of interest" description="Disordered" evidence="1">
    <location>
        <begin position="34"/>
        <end position="61"/>
    </location>
</feature>